<sequence length="178" mass="20881">MQNTCCNASIASTITKKSTINMKPPEHQFRIIRKIAYIVIPVNFFVSKNLVRILSKIKFQQYSLALIQFLKQIHDSKQNESTKKIKINYKIQLLQNITKENIKRSQDFYDCPFYTSHPSQSKRYELVSVMQICIMSILGNLTLNHIHKQQTASWTKLYHKSEILDSPKPLKMQYLLQS</sequence>
<organism evidence="1 2">
    <name type="scientific">Paramecium tetraurelia</name>
    <dbReference type="NCBI Taxonomy" id="5888"/>
    <lineage>
        <taxon>Eukaryota</taxon>
        <taxon>Sar</taxon>
        <taxon>Alveolata</taxon>
        <taxon>Ciliophora</taxon>
        <taxon>Intramacronucleata</taxon>
        <taxon>Oligohymenophorea</taxon>
        <taxon>Peniculida</taxon>
        <taxon>Parameciidae</taxon>
        <taxon>Paramecium</taxon>
    </lineage>
</organism>
<evidence type="ECO:0000313" key="2">
    <source>
        <dbReference type="Proteomes" id="UP000000600"/>
    </source>
</evidence>
<name>A0BQ49_PARTE</name>
<dbReference type="Proteomes" id="UP000000600">
    <property type="component" value="Unassembled WGS sequence"/>
</dbReference>
<gene>
    <name evidence="1" type="ORF">GSPATT00005417001</name>
</gene>
<dbReference type="HOGENOM" id="CLU_1513381_0_0_1"/>
<evidence type="ECO:0008006" key="3">
    <source>
        <dbReference type="Google" id="ProtNLM"/>
    </source>
</evidence>
<dbReference type="AlphaFoldDB" id="A0BQ49"/>
<protein>
    <recommendedName>
        <fullName evidence="3">Transmembrane protein</fullName>
    </recommendedName>
</protein>
<dbReference type="InParanoid" id="A0BQ49"/>
<evidence type="ECO:0000313" key="1">
    <source>
        <dbReference type="EMBL" id="CAK60666.1"/>
    </source>
</evidence>
<proteinExistence type="predicted"/>
<dbReference type="KEGG" id="ptm:GSPATT00005417001"/>
<reference evidence="1 2" key="1">
    <citation type="journal article" date="2006" name="Nature">
        <title>Global trends of whole-genome duplications revealed by the ciliate Paramecium tetraurelia.</title>
        <authorList>
            <consortium name="Genoscope"/>
            <person name="Aury J.-M."/>
            <person name="Jaillon O."/>
            <person name="Duret L."/>
            <person name="Noel B."/>
            <person name="Jubin C."/>
            <person name="Porcel B.M."/>
            <person name="Segurens B."/>
            <person name="Daubin V."/>
            <person name="Anthouard V."/>
            <person name="Aiach N."/>
            <person name="Arnaiz O."/>
            <person name="Billaut A."/>
            <person name="Beisson J."/>
            <person name="Blanc I."/>
            <person name="Bouhouche K."/>
            <person name="Camara F."/>
            <person name="Duharcourt S."/>
            <person name="Guigo R."/>
            <person name="Gogendeau D."/>
            <person name="Katinka M."/>
            <person name="Keller A.-M."/>
            <person name="Kissmehl R."/>
            <person name="Klotz C."/>
            <person name="Koll F."/>
            <person name="Le Moue A."/>
            <person name="Lepere C."/>
            <person name="Malinsky S."/>
            <person name="Nowacki M."/>
            <person name="Nowak J.K."/>
            <person name="Plattner H."/>
            <person name="Poulain J."/>
            <person name="Ruiz F."/>
            <person name="Serrano V."/>
            <person name="Zagulski M."/>
            <person name="Dessen P."/>
            <person name="Betermier M."/>
            <person name="Weissenbach J."/>
            <person name="Scarpelli C."/>
            <person name="Schachter V."/>
            <person name="Sperling L."/>
            <person name="Meyer E."/>
            <person name="Cohen J."/>
            <person name="Wincker P."/>
        </authorList>
    </citation>
    <scope>NUCLEOTIDE SEQUENCE [LARGE SCALE GENOMIC DNA]</scope>
    <source>
        <strain evidence="1 2">Stock d4-2</strain>
    </source>
</reference>
<dbReference type="EMBL" id="CT868008">
    <property type="protein sequence ID" value="CAK60666.1"/>
    <property type="molecule type" value="Genomic_DNA"/>
</dbReference>
<dbReference type="GeneID" id="5013848"/>
<dbReference type="RefSeq" id="XP_001428064.1">
    <property type="nucleotide sequence ID" value="XM_001428027.1"/>
</dbReference>
<keyword evidence="2" id="KW-1185">Reference proteome</keyword>
<accession>A0BQ49</accession>